<dbReference type="eggNOG" id="ENOG5032R4U">
    <property type="taxonomic scope" value="Bacteria"/>
</dbReference>
<proteinExistence type="predicted"/>
<reference evidence="2 3" key="1">
    <citation type="submission" date="2011-01" db="EMBL/GenBank/DDBJ databases">
        <title>Whole genome sequence of Amphibacillus xylinus NBRC 15112.</title>
        <authorList>
            <person name="Nakazawa H."/>
            <person name="Katano Y."/>
            <person name="Nakamura S."/>
            <person name="Sasagawa M."/>
            <person name="Fukada J."/>
            <person name="Arai T."/>
            <person name="Sasakura N."/>
            <person name="Mochizuki D."/>
            <person name="Hosoyama A."/>
            <person name="Harada K."/>
            <person name="Horikawa H."/>
            <person name="Kato Y."/>
            <person name="Harada T."/>
            <person name="Sasaki K."/>
            <person name="Sekiguchi M."/>
            <person name="Hodoyama M."/>
            <person name="Nishiko R."/>
            <person name="Narita H."/>
            <person name="Hanamaki A."/>
            <person name="Hata C."/>
            <person name="Konno Y."/>
            <person name="Niimura Y."/>
            <person name="Yamazaki S."/>
            <person name="Fujita N."/>
        </authorList>
    </citation>
    <scope>NUCLEOTIDE SEQUENCE [LARGE SCALE GENOMIC DNA]</scope>
    <source>
        <strain evidence="3">ATCC 51415 / DSM 6626 / JCM 7361 / LMG 17667 / NBRC 15112 / Ep01</strain>
    </source>
</reference>
<evidence type="ECO:0000256" key="1">
    <source>
        <dbReference type="SAM" id="Phobius"/>
    </source>
</evidence>
<protein>
    <recommendedName>
        <fullName evidence="4">DUF4129 domain-containing protein</fullName>
    </recommendedName>
</protein>
<keyword evidence="1" id="KW-1133">Transmembrane helix</keyword>
<evidence type="ECO:0008006" key="4">
    <source>
        <dbReference type="Google" id="ProtNLM"/>
    </source>
</evidence>
<dbReference type="STRING" id="698758.AXY_05830"/>
<dbReference type="RefSeq" id="WP_015009320.1">
    <property type="nucleotide sequence ID" value="NC_018704.1"/>
</dbReference>
<feature type="transmembrane region" description="Helical" evidence="1">
    <location>
        <begin position="62"/>
        <end position="83"/>
    </location>
</feature>
<accession>K0IW84</accession>
<name>K0IW84_AMPXN</name>
<dbReference type="KEGG" id="axl:AXY_05830"/>
<keyword evidence="1" id="KW-0472">Membrane</keyword>
<evidence type="ECO:0000313" key="2">
    <source>
        <dbReference type="EMBL" id="BAM46715.1"/>
    </source>
</evidence>
<dbReference type="EMBL" id="AP012050">
    <property type="protein sequence ID" value="BAM46715.1"/>
    <property type="molecule type" value="Genomic_DNA"/>
</dbReference>
<dbReference type="Proteomes" id="UP000006294">
    <property type="component" value="Chromosome"/>
</dbReference>
<keyword evidence="1" id="KW-0812">Transmembrane</keyword>
<evidence type="ECO:0000313" key="3">
    <source>
        <dbReference type="Proteomes" id="UP000006294"/>
    </source>
</evidence>
<dbReference type="OrthoDB" id="2435598at2"/>
<dbReference type="AlphaFoldDB" id="K0IW84"/>
<keyword evidence="3" id="KW-1185">Reference proteome</keyword>
<dbReference type="HOGENOM" id="CLU_108841_0_0_9"/>
<sequence>MTQVETWHSTLEKILNSKEYQAYYQDNRNILQRIWDYIKEWVLELINKWFDGLTPSSSVGDLIVAVILIVLMLVVVCLAIYLIRNFHRSKQLKRHQPLKEITINGVSILEYQNLLEEAELKHNYQASVRFQFLILLYELDQMQWLKVERWKTNWDYYQEIKSMSREKAEQFYQLAIYFEATTYGNRQVDNAAYEKYVKQVQAFKQEE</sequence>
<organism evidence="2 3">
    <name type="scientific">Amphibacillus xylanus (strain ATCC 51415 / DSM 6626 / JCM 7361 / LMG 17667 / NBRC 15112 / Ep01)</name>
    <dbReference type="NCBI Taxonomy" id="698758"/>
    <lineage>
        <taxon>Bacteria</taxon>
        <taxon>Bacillati</taxon>
        <taxon>Bacillota</taxon>
        <taxon>Bacilli</taxon>
        <taxon>Bacillales</taxon>
        <taxon>Bacillaceae</taxon>
        <taxon>Amphibacillus</taxon>
    </lineage>
</organism>
<gene>
    <name evidence="2" type="ordered locus">AXY_05830</name>
</gene>